<dbReference type="RefSeq" id="WP_158067201.1">
    <property type="nucleotide sequence ID" value="NZ_CP042829.1"/>
</dbReference>
<evidence type="ECO:0000313" key="1">
    <source>
        <dbReference type="EMBL" id="QFG03241.1"/>
    </source>
</evidence>
<accession>A0ABX6C1T4</accession>
<protein>
    <submittedName>
        <fullName evidence="1">Uncharacterized protein</fullName>
    </submittedName>
</protein>
<organism evidence="1 2">
    <name type="scientific">Tepidiforma bonchosmolovskayae</name>
    <dbReference type="NCBI Taxonomy" id="2601677"/>
    <lineage>
        <taxon>Bacteria</taxon>
        <taxon>Bacillati</taxon>
        <taxon>Chloroflexota</taxon>
        <taxon>Tepidiformia</taxon>
        <taxon>Tepidiformales</taxon>
        <taxon>Tepidiformaceae</taxon>
        <taxon>Tepidiforma</taxon>
    </lineage>
</organism>
<sequence>MRWLRRKEKAAAAPEPKPGFGAWLVLQFAGEEPLAGMPFARLERVCSNAASLVCGAAFARPEPFERPEVLRPAMREEAAVVSRRTADGFRAALADRENTVLAWPWEHIGTSVAWQATRAGTVEAAQLGERVEQLAAAYGIYFREQLTAVLDLWSQVAAGVYRGEQPPDLPRMGAQMLAAFEAQQGRERPGA</sequence>
<reference evidence="1 2" key="2">
    <citation type="submission" date="2019-10" db="EMBL/GenBank/DDBJ databases">
        <title>Thermopilla bonchosmolovskayae gen. nov., sp. nov., a moderately thermophilic Chloroflexi bacterium from a Chukotka hot spring (Arctic, Russia), representing a novel classis Thermopillaia, which include previously uncultivated lineage OLB14.</title>
        <authorList>
            <person name="Kochetkova T.V."/>
            <person name="Zayulina K.S."/>
            <person name="Zhigarkov V.S."/>
            <person name="Minaev N.V."/>
            <person name="Novikov A."/>
            <person name="Toshchakov S.V."/>
            <person name="Elcheninov A.G."/>
            <person name="Kublanov I.V."/>
        </authorList>
    </citation>
    <scope>NUCLEOTIDE SEQUENCE [LARGE SCALE GENOMIC DNA]</scope>
    <source>
        <strain evidence="1 2">3753O</strain>
    </source>
</reference>
<dbReference type="EMBL" id="CP042829">
    <property type="protein sequence ID" value="QFG03241.1"/>
    <property type="molecule type" value="Genomic_DNA"/>
</dbReference>
<dbReference type="Proteomes" id="UP000326331">
    <property type="component" value="Chromosome"/>
</dbReference>
<proteinExistence type="predicted"/>
<name>A0ABX6C1T4_9CHLR</name>
<reference evidence="1 2" key="1">
    <citation type="submission" date="2019-08" db="EMBL/GenBank/DDBJ databases">
        <authorList>
            <person name="Toschakov S.V."/>
        </authorList>
    </citation>
    <scope>NUCLEOTIDE SEQUENCE [LARGE SCALE GENOMIC DNA]</scope>
    <source>
        <strain evidence="1 2">3753O</strain>
    </source>
</reference>
<gene>
    <name evidence="1" type="ORF">Tbon_08010</name>
</gene>
<keyword evidence="2" id="KW-1185">Reference proteome</keyword>
<evidence type="ECO:0000313" key="2">
    <source>
        <dbReference type="Proteomes" id="UP000326331"/>
    </source>
</evidence>